<keyword evidence="2" id="KW-0456">Lyase</keyword>
<dbReference type="Gene3D" id="3.90.226.10">
    <property type="entry name" value="2-enoyl-CoA Hydratase, Chain A, domain 1"/>
    <property type="match status" value="1"/>
</dbReference>
<accession>A0ABY5P2Y4</accession>
<dbReference type="Pfam" id="PF00378">
    <property type="entry name" value="ECH_1"/>
    <property type="match status" value="1"/>
</dbReference>
<dbReference type="EMBL" id="CP102453">
    <property type="protein sequence ID" value="UUX32775.1"/>
    <property type="molecule type" value="Genomic_DNA"/>
</dbReference>
<dbReference type="SUPFAM" id="SSF52096">
    <property type="entry name" value="ClpP/crotonase"/>
    <property type="match status" value="1"/>
</dbReference>
<dbReference type="CDD" id="cd06558">
    <property type="entry name" value="crotonase-like"/>
    <property type="match status" value="1"/>
</dbReference>
<proteinExistence type="inferred from homology"/>
<evidence type="ECO:0000313" key="4">
    <source>
        <dbReference type="Proteomes" id="UP001315967"/>
    </source>
</evidence>
<evidence type="ECO:0000256" key="1">
    <source>
        <dbReference type="ARBA" id="ARBA00005254"/>
    </source>
</evidence>
<organism evidence="3 4">
    <name type="scientific">Fundicoccus culcitae</name>
    <dbReference type="NCBI Taxonomy" id="2969821"/>
    <lineage>
        <taxon>Bacteria</taxon>
        <taxon>Bacillati</taxon>
        <taxon>Bacillota</taxon>
        <taxon>Bacilli</taxon>
        <taxon>Lactobacillales</taxon>
        <taxon>Aerococcaceae</taxon>
        <taxon>Fundicoccus</taxon>
    </lineage>
</organism>
<dbReference type="InterPro" id="IPR014748">
    <property type="entry name" value="Enoyl-CoA_hydra_C"/>
</dbReference>
<comment type="similarity">
    <text evidence="1">Belongs to the enoyl-CoA hydratase/isomerase family.</text>
</comment>
<keyword evidence="4" id="KW-1185">Reference proteome</keyword>
<dbReference type="PANTHER" id="PTHR11941:SF54">
    <property type="entry name" value="ENOYL-COA HYDRATASE, MITOCHONDRIAL"/>
    <property type="match status" value="1"/>
</dbReference>
<name>A0ABY5P2Y4_9LACT</name>
<dbReference type="PANTHER" id="PTHR11941">
    <property type="entry name" value="ENOYL-COA HYDRATASE-RELATED"/>
    <property type="match status" value="1"/>
</dbReference>
<evidence type="ECO:0000256" key="2">
    <source>
        <dbReference type="ARBA" id="ARBA00023239"/>
    </source>
</evidence>
<dbReference type="InterPro" id="IPR001753">
    <property type="entry name" value="Enoyl-CoA_hydra/iso"/>
</dbReference>
<dbReference type="RefSeq" id="WP_313792274.1">
    <property type="nucleotide sequence ID" value="NZ_CP102453.1"/>
</dbReference>
<dbReference type="Proteomes" id="UP001315967">
    <property type="component" value="Chromosome"/>
</dbReference>
<reference evidence="3 4" key="1">
    <citation type="submission" date="2022-08" db="EMBL/GenBank/DDBJ databases">
        <title>Aerococcaceae sp. nov isolated from spoiled eye mask.</title>
        <authorList>
            <person name="Zhou G."/>
            <person name="Xie X.-B."/>
            <person name="Shi Q.-S."/>
            <person name="Wang Y.-S."/>
            <person name="Wen X."/>
            <person name="Peng H."/>
            <person name="Yang X.-J."/>
            <person name="Tao H.-B."/>
            <person name="Huang X.-M."/>
        </authorList>
    </citation>
    <scope>NUCLEOTIDE SEQUENCE [LARGE SCALE GENOMIC DNA]</scope>
    <source>
        <strain evidence="4">DM20194951</strain>
    </source>
</reference>
<protein>
    <submittedName>
        <fullName evidence="3">Enoyl-CoA hydratase-related protein</fullName>
    </submittedName>
</protein>
<dbReference type="InterPro" id="IPR029045">
    <property type="entry name" value="ClpP/crotonase-like_dom_sf"/>
</dbReference>
<dbReference type="Gene3D" id="1.10.12.10">
    <property type="entry name" value="Lyase 2-enoyl-coa Hydratase, Chain A, domain 2"/>
    <property type="match status" value="1"/>
</dbReference>
<gene>
    <name evidence="3" type="ORF">NRE15_07535</name>
</gene>
<evidence type="ECO:0000313" key="3">
    <source>
        <dbReference type="EMBL" id="UUX32775.1"/>
    </source>
</evidence>
<sequence>MEAFKTILLTIDETMAQLTINQPESLNVLSQAMMAELSEAIEILENTSGVRILIIKGAGQKAFVAGANIKEMRDFTPEEAYEFSVDGNDVFARLAGLPIVSIAAVNGYAFGGGFELAQAADLRIASSNAVVGHPETGLGIIPAYGGTQRLSRLVGIAKAKELIFTGRQIKAEEGLAMGLFNKVVAAEALDDAVMEMAQAVIKNAPNSVASAKIAIDQGFDMKLAQGLELEARLFGKQYESANQKIGMGGFLEKREANFLS</sequence>